<comment type="subcellular location">
    <subcellularLocation>
        <location evidence="7">Cytoplasm</location>
    </subcellularLocation>
</comment>
<reference evidence="9 10" key="1">
    <citation type="submission" date="2020-06" db="EMBL/GenBank/DDBJ databases">
        <title>Draft genome of Uliginosibacterium sp. IMCC34675.</title>
        <authorList>
            <person name="Song J."/>
        </authorList>
    </citation>
    <scope>NUCLEOTIDE SEQUENCE [LARGE SCALE GENOMIC DNA]</scope>
    <source>
        <strain evidence="9 10">IMCC34675</strain>
    </source>
</reference>
<dbReference type="NCBIfam" id="NF001211">
    <property type="entry name" value="PRK00179.1"/>
    <property type="match status" value="1"/>
</dbReference>
<comment type="similarity">
    <text evidence="2 7 8">Belongs to the GPI family.</text>
</comment>
<dbReference type="EMBL" id="JABCSC020000007">
    <property type="protein sequence ID" value="NSL57046.1"/>
    <property type="molecule type" value="Genomic_DNA"/>
</dbReference>
<evidence type="ECO:0000256" key="5">
    <source>
        <dbReference type="ARBA" id="ARBA00023235"/>
    </source>
</evidence>
<dbReference type="Proteomes" id="UP000778523">
    <property type="component" value="Unassembled WGS sequence"/>
</dbReference>
<keyword evidence="7" id="KW-0963">Cytoplasm</keyword>
<dbReference type="GO" id="GO:0004347">
    <property type="term" value="F:glucose-6-phosphate isomerase activity"/>
    <property type="evidence" value="ECO:0007669"/>
    <property type="project" value="UniProtKB-EC"/>
</dbReference>
<dbReference type="CDD" id="cd05016">
    <property type="entry name" value="SIS_PGI_2"/>
    <property type="match status" value="1"/>
</dbReference>
<gene>
    <name evidence="7 9" type="primary">pgi</name>
    <name evidence="9" type="ORF">HJ583_018595</name>
</gene>
<name>A0ABX2IJN4_9RHOO</name>
<dbReference type="InterPro" id="IPR046348">
    <property type="entry name" value="SIS_dom_sf"/>
</dbReference>
<proteinExistence type="inferred from homology"/>
<dbReference type="PROSITE" id="PS00765">
    <property type="entry name" value="P_GLUCOSE_ISOMERASE_1"/>
    <property type="match status" value="1"/>
</dbReference>
<evidence type="ECO:0000256" key="4">
    <source>
        <dbReference type="ARBA" id="ARBA00023152"/>
    </source>
</evidence>
<dbReference type="InterPro" id="IPR035482">
    <property type="entry name" value="SIS_PGI_2"/>
</dbReference>
<dbReference type="InterPro" id="IPR035476">
    <property type="entry name" value="SIS_PGI_1"/>
</dbReference>
<dbReference type="InterPro" id="IPR018189">
    <property type="entry name" value="Phosphoglucose_isomerase_CS"/>
</dbReference>
<comment type="pathway">
    <text evidence="7">Carbohydrate biosynthesis; gluconeogenesis.</text>
</comment>
<comment type="pathway">
    <text evidence="1 7 8">Carbohydrate degradation; glycolysis; D-glyceraldehyde 3-phosphate and glycerone phosphate from D-glucose: step 2/4.</text>
</comment>
<sequence>MNPTQTLAWQQLAMHARALEATHLRELFAADPDRAGHFSSKACGILLDYSKNRITADTLRELLALAEECALGSEIRAMFEGGEINNTEHRAVLHTALRAQGEVQVRVQGEDVIPAIREVRARCAAFSERVRSGEWLGYSGETITDIVNIGIGGSDLGPLMVCEALKPYADGPRLHFVSNVDSLHLTQTLAGLNPARTLFIIASKTFTTVETLTNARSARAWLVKAAGSESAVAKHFVAVSTNATKVAEFGIDTANMFGFWDWVGGRYSLWSAIGLPITLVIGAAGFDALLEGAADMDQHFRTAPFKDNLPVLLGLLGVWYVNFLDCRSQVVAPYNQTLHRLPAFLQQLDMESNGKQVRADGSPVDYATGPVIWGEPGTNGQHAFFQLIHQGTAVIPVDFILALSQPGQLANHRVSQIANCLAQSAALMQGKTADEVRAEMEAKGVATAEIETLLPHRVFPGNRPSNTLLLDDLSPRTLGALLALYEHKVFVQGKIWGLNSFDQWGVELGKQLASGIEQRLSAASGPRYDTSTEALLAYIGKSIS</sequence>
<accession>A0ABX2IJN4</accession>
<feature type="active site" evidence="7">
    <location>
        <position position="382"/>
    </location>
</feature>
<evidence type="ECO:0000313" key="9">
    <source>
        <dbReference type="EMBL" id="NSL57046.1"/>
    </source>
</evidence>
<keyword evidence="10" id="KW-1185">Reference proteome</keyword>
<dbReference type="Gene3D" id="3.40.50.10490">
    <property type="entry name" value="Glucose-6-phosphate isomerase like protein, domain 1"/>
    <property type="match status" value="2"/>
</dbReference>
<keyword evidence="5 7" id="KW-0413">Isomerase</keyword>
<evidence type="ECO:0000256" key="7">
    <source>
        <dbReference type="HAMAP-Rule" id="MF_00473"/>
    </source>
</evidence>
<keyword evidence="4 7" id="KW-0324">Glycolysis</keyword>
<comment type="caution">
    <text evidence="9">The sequence shown here is derived from an EMBL/GenBank/DDBJ whole genome shotgun (WGS) entry which is preliminary data.</text>
</comment>
<dbReference type="Gene3D" id="1.10.1390.10">
    <property type="match status" value="1"/>
</dbReference>
<dbReference type="HAMAP" id="MF_00473">
    <property type="entry name" value="G6P_isomerase"/>
    <property type="match status" value="1"/>
</dbReference>
<dbReference type="RefSeq" id="WP_170023313.1">
    <property type="nucleotide sequence ID" value="NZ_JABCSC020000007.1"/>
</dbReference>
<dbReference type="Pfam" id="PF00342">
    <property type="entry name" value="PGI"/>
    <property type="match status" value="1"/>
</dbReference>
<dbReference type="CDD" id="cd05015">
    <property type="entry name" value="SIS_PGI_1"/>
    <property type="match status" value="1"/>
</dbReference>
<organism evidence="9 10">
    <name type="scientific">Uliginosibacterium aquaticum</name>
    <dbReference type="NCBI Taxonomy" id="2731212"/>
    <lineage>
        <taxon>Bacteria</taxon>
        <taxon>Pseudomonadati</taxon>
        <taxon>Pseudomonadota</taxon>
        <taxon>Betaproteobacteria</taxon>
        <taxon>Rhodocyclales</taxon>
        <taxon>Zoogloeaceae</taxon>
        <taxon>Uliginosibacterium</taxon>
    </lineage>
</organism>
<comment type="catalytic activity">
    <reaction evidence="6 7 8">
        <text>alpha-D-glucose 6-phosphate = beta-D-fructose 6-phosphate</text>
        <dbReference type="Rhea" id="RHEA:11816"/>
        <dbReference type="ChEBI" id="CHEBI:57634"/>
        <dbReference type="ChEBI" id="CHEBI:58225"/>
        <dbReference type="EC" id="5.3.1.9"/>
    </reaction>
</comment>
<dbReference type="InterPro" id="IPR001672">
    <property type="entry name" value="G6P_Isomerase"/>
</dbReference>
<dbReference type="EC" id="5.3.1.9" evidence="7"/>
<evidence type="ECO:0000313" key="10">
    <source>
        <dbReference type="Proteomes" id="UP000778523"/>
    </source>
</evidence>
<keyword evidence="3 7" id="KW-0312">Gluconeogenesis</keyword>
<feature type="active site" description="Proton donor" evidence="7">
    <location>
        <position position="351"/>
    </location>
</feature>
<comment type="function">
    <text evidence="7">Catalyzes the reversible isomerization of glucose-6-phosphate to fructose-6-phosphate.</text>
</comment>
<evidence type="ECO:0000256" key="1">
    <source>
        <dbReference type="ARBA" id="ARBA00004926"/>
    </source>
</evidence>
<dbReference type="PRINTS" id="PR00662">
    <property type="entry name" value="G6PISOMERASE"/>
</dbReference>
<dbReference type="PROSITE" id="PS00174">
    <property type="entry name" value="P_GLUCOSE_ISOMERASE_2"/>
    <property type="match status" value="1"/>
</dbReference>
<protein>
    <recommendedName>
        <fullName evidence="7">Glucose-6-phosphate isomerase</fullName>
        <shortName evidence="7">GPI</shortName>
        <ecNumber evidence="7">5.3.1.9</ecNumber>
    </recommendedName>
    <alternativeName>
        <fullName evidence="7">Phosphoglucose isomerase</fullName>
        <shortName evidence="7">PGI</shortName>
    </alternativeName>
    <alternativeName>
        <fullName evidence="7">Phosphohexose isomerase</fullName>
        <shortName evidence="7">PHI</shortName>
    </alternativeName>
</protein>
<evidence type="ECO:0000256" key="3">
    <source>
        <dbReference type="ARBA" id="ARBA00022432"/>
    </source>
</evidence>
<dbReference type="PANTHER" id="PTHR11469:SF1">
    <property type="entry name" value="GLUCOSE-6-PHOSPHATE ISOMERASE"/>
    <property type="match status" value="1"/>
</dbReference>
<dbReference type="InterPro" id="IPR023096">
    <property type="entry name" value="G6P_Isomerase_C"/>
</dbReference>
<feature type="active site" evidence="7">
    <location>
        <position position="510"/>
    </location>
</feature>
<evidence type="ECO:0000256" key="2">
    <source>
        <dbReference type="ARBA" id="ARBA00006604"/>
    </source>
</evidence>
<evidence type="ECO:0000256" key="8">
    <source>
        <dbReference type="RuleBase" id="RU000612"/>
    </source>
</evidence>
<dbReference type="SUPFAM" id="SSF53697">
    <property type="entry name" value="SIS domain"/>
    <property type="match status" value="1"/>
</dbReference>
<dbReference type="PROSITE" id="PS51463">
    <property type="entry name" value="P_GLUCOSE_ISOMERASE_3"/>
    <property type="match status" value="1"/>
</dbReference>
<dbReference type="PANTHER" id="PTHR11469">
    <property type="entry name" value="GLUCOSE-6-PHOSPHATE ISOMERASE"/>
    <property type="match status" value="1"/>
</dbReference>
<evidence type="ECO:0000256" key="6">
    <source>
        <dbReference type="ARBA" id="ARBA00029321"/>
    </source>
</evidence>